<accession>U2YGP8</accession>
<gene>
    <name evidence="7" type="ORF">MBEHAL_2276</name>
</gene>
<dbReference type="Gene3D" id="3.40.50.12580">
    <property type="match status" value="1"/>
</dbReference>
<proteinExistence type="inferred from homology"/>
<dbReference type="InterPro" id="IPR043148">
    <property type="entry name" value="TagF_C"/>
</dbReference>
<dbReference type="PANTHER" id="PTHR37316">
    <property type="entry name" value="TEICHOIC ACID GLYCEROL-PHOSPHATE PRIMASE"/>
    <property type="match status" value="1"/>
</dbReference>
<sequence>MSIVGKIYRGIELLFRFSVYALSHVSPRSDDLVVCTADPSGRFAENPKYVYLGLREREDIDAVWLARADSTANQLSDHGLPVQRGGTLGAKWTLLRAGTVIISHDIVGWELLGGATIVQTWHGNPLKQIGRDTDDFSPLRQWVQDYILRDWDVVTVTGSGTPKQTFTSAFGLSDDDLAVTGSPRNDPLYHDVEYSELDGLDEHAEWRTFISNNRCILYMPTWRRGTHGADGAEFDAHGLDFDTVGSFCEEHDLIFLVKLHPSESSDVGDYEHVLELPTSTDIYDILSEVEVLITDYSSVYFDYLLVDSPIVFYPYDLDSFSSGKGFYFEYDEVTPGRKAFTQPELLTAIDEILSGNDTYVDERADLRNEFFDHQDGHSTQRLIDRVLS</sequence>
<dbReference type="AlphaFoldDB" id="U2YGP8"/>
<evidence type="ECO:0000313" key="8">
    <source>
        <dbReference type="Proteomes" id="UP000016986"/>
    </source>
</evidence>
<keyword evidence="6" id="KW-0472">Membrane</keyword>
<evidence type="ECO:0000256" key="1">
    <source>
        <dbReference type="ARBA" id="ARBA00004202"/>
    </source>
</evidence>
<dbReference type="SUPFAM" id="SSF53756">
    <property type="entry name" value="UDP-Glycosyltransferase/glycogen phosphorylase"/>
    <property type="match status" value="1"/>
</dbReference>
<dbReference type="GO" id="GO:0047355">
    <property type="term" value="F:CDP-glycerol glycerophosphotransferase activity"/>
    <property type="evidence" value="ECO:0007669"/>
    <property type="project" value="InterPro"/>
</dbReference>
<evidence type="ECO:0000256" key="3">
    <source>
        <dbReference type="ARBA" id="ARBA00022475"/>
    </source>
</evidence>
<comment type="similarity">
    <text evidence="2">Belongs to the CDP-glycerol glycerophosphotransferase family.</text>
</comment>
<evidence type="ECO:0000256" key="6">
    <source>
        <dbReference type="ARBA" id="ARBA00023136"/>
    </source>
</evidence>
<dbReference type="GO" id="GO:0005886">
    <property type="term" value="C:plasma membrane"/>
    <property type="evidence" value="ECO:0007669"/>
    <property type="project" value="UniProtKB-SubCell"/>
</dbReference>
<dbReference type="eggNOG" id="arCOG04827">
    <property type="taxonomic scope" value="Archaea"/>
</dbReference>
<dbReference type="PANTHER" id="PTHR37316:SF3">
    <property type="entry name" value="TEICHOIC ACID GLYCEROL-PHOSPHATE TRANSFERASE"/>
    <property type="match status" value="1"/>
</dbReference>
<dbReference type="Gene3D" id="3.40.50.11820">
    <property type="match status" value="1"/>
</dbReference>
<dbReference type="Proteomes" id="UP000016986">
    <property type="component" value="Unassembled WGS sequence"/>
</dbReference>
<comment type="subcellular location">
    <subcellularLocation>
        <location evidence="1">Cell membrane</location>
        <topology evidence="1">Peripheral membrane protein</topology>
    </subcellularLocation>
</comment>
<dbReference type="RefSeq" id="WP_021780629.1">
    <property type="nucleotide sequence ID" value="NZ_BANO01000030.1"/>
</dbReference>
<keyword evidence="4 7" id="KW-0808">Transferase</keyword>
<dbReference type="EMBL" id="BATA01000072">
    <property type="protein sequence ID" value="GAD53516.1"/>
    <property type="molecule type" value="Genomic_DNA"/>
</dbReference>
<dbReference type="InterPro" id="IPR051612">
    <property type="entry name" value="Teichoic_Acid_Biosynth"/>
</dbReference>
<keyword evidence="5" id="KW-0777">Teichoic acid biosynthesis</keyword>
<comment type="caution">
    <text evidence="7">The sequence shown here is derived from an EMBL/GenBank/DDBJ whole genome shotgun (WGS) entry which is preliminary data.</text>
</comment>
<keyword evidence="3" id="KW-1003">Cell membrane</keyword>
<evidence type="ECO:0000256" key="2">
    <source>
        <dbReference type="ARBA" id="ARBA00010488"/>
    </source>
</evidence>
<evidence type="ECO:0000313" key="7">
    <source>
        <dbReference type="EMBL" id="GAD53516.1"/>
    </source>
</evidence>
<evidence type="ECO:0000256" key="4">
    <source>
        <dbReference type="ARBA" id="ARBA00022679"/>
    </source>
</evidence>
<reference evidence="7 8" key="1">
    <citation type="submission" date="2013-09" db="EMBL/GenBank/DDBJ databases">
        <title>Whole genome sequencing of Halarchaeum acidiphilum strain MH1-52-1.</title>
        <authorList>
            <person name="Shimane Y."/>
            <person name="Minegishi H."/>
            <person name="Nishi S."/>
            <person name="Echigo A."/>
            <person name="Shuto A."/>
            <person name="Konishi M."/>
            <person name="Ito T."/>
            <person name="Ohkuma M."/>
            <person name="Ohta Y."/>
            <person name="Nagano Y."/>
            <person name="Tsubouchi T."/>
            <person name="Mori K."/>
            <person name="Usui K."/>
            <person name="Kamekura M."/>
            <person name="Usami R."/>
            <person name="Takaki Y."/>
            <person name="Hatada Y."/>
        </authorList>
    </citation>
    <scope>NUCLEOTIDE SEQUENCE [LARGE SCALE GENOMIC DNA]</scope>
    <source>
        <strain evidence="7 8">JCM 16109</strain>
    </source>
</reference>
<name>U2YGP8_9EURY</name>
<dbReference type="InterPro" id="IPR007554">
    <property type="entry name" value="Glycerophosphate_synth"/>
</dbReference>
<keyword evidence="8" id="KW-1185">Reference proteome</keyword>
<organism evidence="7 8">
    <name type="scientific">Halarchaeum acidiphilum MH1-52-1</name>
    <dbReference type="NCBI Taxonomy" id="1261545"/>
    <lineage>
        <taxon>Archaea</taxon>
        <taxon>Methanobacteriati</taxon>
        <taxon>Methanobacteriota</taxon>
        <taxon>Stenosarchaea group</taxon>
        <taxon>Halobacteria</taxon>
        <taxon>Halobacteriales</taxon>
        <taxon>Halobacteriaceae</taxon>
    </lineage>
</organism>
<dbReference type="Pfam" id="PF04464">
    <property type="entry name" value="Glyphos_transf"/>
    <property type="match status" value="1"/>
</dbReference>
<protein>
    <submittedName>
        <fullName evidence="7">CDP-glycerol:poly(Glycerophosphate) glycerophosphotransferase</fullName>
    </submittedName>
</protein>
<dbReference type="InterPro" id="IPR043149">
    <property type="entry name" value="TagF_N"/>
</dbReference>
<evidence type="ECO:0000256" key="5">
    <source>
        <dbReference type="ARBA" id="ARBA00022944"/>
    </source>
</evidence>